<dbReference type="SUPFAM" id="SSF51905">
    <property type="entry name" value="FAD/NAD(P)-binding domain"/>
    <property type="match status" value="1"/>
</dbReference>
<dbReference type="OrthoDB" id="8431048at2"/>
<reference evidence="1 2" key="1">
    <citation type="submission" date="2016-04" db="EMBL/GenBank/DDBJ databases">
        <title>Draft genome sequence of freshwater magnetotactic bacteria Magnetospirillum marisnigri SP-1 and Magnetospirillum moscoviense BB-1.</title>
        <authorList>
            <person name="Koziaeva V."/>
            <person name="Dziuba M.V."/>
            <person name="Ivanov T.M."/>
            <person name="Kuznetsov B."/>
            <person name="Grouzdev D.S."/>
        </authorList>
    </citation>
    <scope>NUCLEOTIDE SEQUENCE [LARGE SCALE GENOMIC DNA]</scope>
    <source>
        <strain evidence="1 2">SP-1</strain>
    </source>
</reference>
<comment type="caution">
    <text evidence="1">The sequence shown here is derived from an EMBL/GenBank/DDBJ whole genome shotgun (WGS) entry which is preliminary data.</text>
</comment>
<dbReference type="AlphaFoldDB" id="A0A178ML27"/>
<dbReference type="GO" id="GO:0016491">
    <property type="term" value="F:oxidoreductase activity"/>
    <property type="evidence" value="ECO:0007669"/>
    <property type="project" value="TreeGrafter"/>
</dbReference>
<dbReference type="Gene3D" id="3.50.50.60">
    <property type="entry name" value="FAD/NAD(P)-binding domain"/>
    <property type="match status" value="1"/>
</dbReference>
<organism evidence="1 2">
    <name type="scientific">Paramagnetospirillum marisnigri</name>
    <dbReference type="NCBI Taxonomy" id="1285242"/>
    <lineage>
        <taxon>Bacteria</taxon>
        <taxon>Pseudomonadati</taxon>
        <taxon>Pseudomonadota</taxon>
        <taxon>Alphaproteobacteria</taxon>
        <taxon>Rhodospirillales</taxon>
        <taxon>Magnetospirillaceae</taxon>
        <taxon>Paramagnetospirillum</taxon>
    </lineage>
</organism>
<dbReference type="EMBL" id="LWQT01000066">
    <property type="protein sequence ID" value="OAN49309.1"/>
    <property type="molecule type" value="Genomic_DNA"/>
</dbReference>
<name>A0A178ML27_9PROT</name>
<protein>
    <submittedName>
        <fullName evidence="1">Twin-arginine translocation pathway signal</fullName>
    </submittedName>
</protein>
<dbReference type="PANTHER" id="PTHR42923">
    <property type="entry name" value="PROTOPORPHYRINOGEN OXIDASE"/>
    <property type="match status" value="1"/>
</dbReference>
<dbReference type="InterPro" id="IPR006311">
    <property type="entry name" value="TAT_signal"/>
</dbReference>
<dbReference type="PROSITE" id="PS51318">
    <property type="entry name" value="TAT"/>
    <property type="match status" value="1"/>
</dbReference>
<dbReference type="InterPro" id="IPR050464">
    <property type="entry name" value="Zeta_carotene_desat/Oxidored"/>
</dbReference>
<dbReference type="Pfam" id="PF13450">
    <property type="entry name" value="NAD_binding_8"/>
    <property type="match status" value="1"/>
</dbReference>
<gene>
    <name evidence="1" type="ORF">A6A04_04125</name>
</gene>
<dbReference type="RefSeq" id="WP_068493814.1">
    <property type="nucleotide sequence ID" value="NZ_LWQT01000066.1"/>
</dbReference>
<dbReference type="STRING" id="1285242.A6A04_04125"/>
<dbReference type="Proteomes" id="UP000078428">
    <property type="component" value="Unassembled WGS sequence"/>
</dbReference>
<accession>A0A178ML27</accession>
<keyword evidence="2" id="KW-1185">Reference proteome</keyword>
<dbReference type="InterPro" id="IPR036188">
    <property type="entry name" value="FAD/NAD-bd_sf"/>
</dbReference>
<evidence type="ECO:0000313" key="1">
    <source>
        <dbReference type="EMBL" id="OAN49309.1"/>
    </source>
</evidence>
<proteinExistence type="predicted"/>
<sequence length="501" mass="53639">MPSRRDVLRQVSALGAGLLMPRPGVLAEERPDYALPEWTGDNFDSMHAIRDGHEPRAIPKPERRVEVVIIGGGLTGLAVATLLSDSDFVLLERENTMGGNAKAGQWRGIDYALGSAYLADTEEPYGPFYDSLGLTLTPVSEPADRVLTGSPDMADALQGPLRRPYAKLVELLAAASESKDFPRIPIETATSRSLALDQIPFSEYLRREQVSAALMPMIDAYCWSSLGGGANGISAYCGINFLSEIAAPIYAFPGGNAALAKAMTSKINRSGGKRLVGGASVFAVEPDANGRTLVGYLDHSSGEARAVSARWVVVAAPYFFAGRIIRGIDPAAAGFMKGLSHGSYLVANCCFSGRQLPGPYDSWTPSNPGFTDFVSATASLSARARPQDRDVITIYAPFTDPAAGRVQLLAGNQAAAAKPVVDGLRRFAPDFFANSRLEEVRLTRYGHQLLTSRVGLVAAMRRHEKRFGNILLAHSDGQGMSAVESAIVEAHRAAETILSRR</sequence>
<evidence type="ECO:0000313" key="2">
    <source>
        <dbReference type="Proteomes" id="UP000078428"/>
    </source>
</evidence>